<dbReference type="RefSeq" id="WP_096464796.1">
    <property type="nucleotide sequence ID" value="NZ_AP017312.1"/>
</dbReference>
<organism evidence="1 2">
    <name type="scientific">Aneurinibacillus soli</name>
    <dbReference type="NCBI Taxonomy" id="1500254"/>
    <lineage>
        <taxon>Bacteria</taxon>
        <taxon>Bacillati</taxon>
        <taxon>Bacillota</taxon>
        <taxon>Bacilli</taxon>
        <taxon>Bacillales</taxon>
        <taxon>Paenibacillaceae</taxon>
        <taxon>Aneurinibacillus group</taxon>
        <taxon>Aneurinibacillus</taxon>
    </lineage>
</organism>
<dbReference type="Pfam" id="PF08968">
    <property type="entry name" value="DUF1885"/>
    <property type="match status" value="1"/>
</dbReference>
<accession>A0A0U5AUM6</accession>
<dbReference type="AlphaFoldDB" id="A0A0U5AUM6"/>
<dbReference type="SUPFAM" id="SSF111171">
    <property type="entry name" value="Rbstp2229 protein"/>
    <property type="match status" value="2"/>
</dbReference>
<sequence length="159" mass="18336">MSRSAYITFVEGSTVAQASVDDVKQKLDQYTTILKKTGTQLDWAYGQFAFPYTIQEKPEGQGQWFYLKGIDETLYRYILIGVGTRTIEQTVTEADPDHEGQTRTRTVPKEQSYIQITLTEQSTHGDKGKANELCRYLASEYKAELHLFNNRVMYFNPRK</sequence>
<dbReference type="KEGG" id="asoc:CB4_01624"/>
<reference evidence="1 2" key="1">
    <citation type="submission" date="2015-12" db="EMBL/GenBank/DDBJ databases">
        <title>Genome sequence of Aneurinibacillus soli.</title>
        <authorList>
            <person name="Lee J.S."/>
            <person name="Lee K.C."/>
            <person name="Kim K.K."/>
            <person name="Lee B.W."/>
        </authorList>
    </citation>
    <scope>NUCLEOTIDE SEQUENCE [LARGE SCALE GENOMIC DNA]</scope>
    <source>
        <strain evidence="1 2">CB4</strain>
    </source>
</reference>
<evidence type="ECO:0000313" key="1">
    <source>
        <dbReference type="EMBL" id="BAU27450.1"/>
    </source>
</evidence>
<gene>
    <name evidence="1" type="ORF">CB4_01624</name>
</gene>
<dbReference type="Gene3D" id="1.20.5.850">
    <property type="entry name" value="Rbstp2229 protein"/>
    <property type="match status" value="1"/>
</dbReference>
<dbReference type="Gene3D" id="3.30.310.120">
    <property type="entry name" value="Rbstp2229 like protein"/>
    <property type="match status" value="1"/>
</dbReference>
<dbReference type="EMBL" id="AP017312">
    <property type="protein sequence ID" value="BAU27450.1"/>
    <property type="molecule type" value="Genomic_DNA"/>
</dbReference>
<proteinExistence type="predicted"/>
<name>A0A0U5AUM6_9BACL</name>
<dbReference type="OrthoDB" id="2966171at2"/>
<dbReference type="Proteomes" id="UP000217696">
    <property type="component" value="Chromosome"/>
</dbReference>
<keyword evidence="2" id="KW-1185">Reference proteome</keyword>
<dbReference type="InterPro" id="IPR036294">
    <property type="entry name" value="Rbstp2229-like_sf"/>
</dbReference>
<protein>
    <submittedName>
        <fullName evidence="1">Uncharacterized protein</fullName>
    </submittedName>
</protein>
<dbReference type="InterPro" id="IPR015062">
    <property type="entry name" value="DUF1885"/>
</dbReference>
<evidence type="ECO:0000313" key="2">
    <source>
        <dbReference type="Proteomes" id="UP000217696"/>
    </source>
</evidence>